<dbReference type="InterPro" id="IPR000845">
    <property type="entry name" value="Nucleoside_phosphorylase_d"/>
</dbReference>
<proteinExistence type="inferred from homology"/>
<keyword evidence="4" id="KW-0328">Glycosyltransferase</keyword>
<dbReference type="Pfam" id="PF01048">
    <property type="entry name" value="PNP_UDP_1"/>
    <property type="match status" value="1"/>
</dbReference>
<comment type="catalytic activity">
    <reaction evidence="6">
        <text>uridine + phosphate = alpha-D-ribose 1-phosphate + uracil</text>
        <dbReference type="Rhea" id="RHEA:24388"/>
        <dbReference type="ChEBI" id="CHEBI:16704"/>
        <dbReference type="ChEBI" id="CHEBI:17568"/>
        <dbReference type="ChEBI" id="CHEBI:43474"/>
        <dbReference type="ChEBI" id="CHEBI:57720"/>
        <dbReference type="EC" id="2.4.2.3"/>
    </reaction>
</comment>
<keyword evidence="9" id="KW-1185">Reference proteome</keyword>
<evidence type="ECO:0000256" key="6">
    <source>
        <dbReference type="ARBA" id="ARBA00048447"/>
    </source>
</evidence>
<dbReference type="EMBL" id="FNDD01000041">
    <property type="protein sequence ID" value="SDH98421.1"/>
    <property type="molecule type" value="Genomic_DNA"/>
</dbReference>
<name>A0A1G8GVW7_9VIBR</name>
<evidence type="ECO:0000256" key="5">
    <source>
        <dbReference type="ARBA" id="ARBA00022679"/>
    </source>
</evidence>
<evidence type="ECO:0000256" key="1">
    <source>
        <dbReference type="ARBA" id="ARBA00010456"/>
    </source>
</evidence>
<keyword evidence="5" id="KW-0808">Transferase</keyword>
<dbReference type="GO" id="GO:0009164">
    <property type="term" value="P:nucleoside catabolic process"/>
    <property type="evidence" value="ECO:0007669"/>
    <property type="project" value="UniProtKB-ARBA"/>
</dbReference>
<dbReference type="AlphaFoldDB" id="A0A1G8GVW7"/>
<evidence type="ECO:0000313" key="9">
    <source>
        <dbReference type="Proteomes" id="UP000198854"/>
    </source>
</evidence>
<reference evidence="8 9" key="1">
    <citation type="submission" date="2016-10" db="EMBL/GenBank/DDBJ databases">
        <authorList>
            <person name="de Groot N.N."/>
        </authorList>
    </citation>
    <scope>NUCLEOTIDE SEQUENCE [LARGE SCALE GENOMIC DNA]</scope>
    <source>
        <strain evidence="8 9">CGMCC 1.10228</strain>
    </source>
</reference>
<evidence type="ECO:0000259" key="7">
    <source>
        <dbReference type="Pfam" id="PF01048"/>
    </source>
</evidence>
<evidence type="ECO:0000256" key="2">
    <source>
        <dbReference type="ARBA" id="ARBA00011888"/>
    </source>
</evidence>
<accession>A0A1G8GVW7</accession>
<dbReference type="SUPFAM" id="SSF53167">
    <property type="entry name" value="Purine and uridine phosphorylases"/>
    <property type="match status" value="1"/>
</dbReference>
<dbReference type="GO" id="GO:0005829">
    <property type="term" value="C:cytosol"/>
    <property type="evidence" value="ECO:0007669"/>
    <property type="project" value="TreeGrafter"/>
</dbReference>
<dbReference type="PROSITE" id="PS01232">
    <property type="entry name" value="PNP_UDP_1"/>
    <property type="match status" value="1"/>
</dbReference>
<organism evidence="8 9">
    <name type="scientific">Vibrio xiamenensis</name>
    <dbReference type="NCBI Taxonomy" id="861298"/>
    <lineage>
        <taxon>Bacteria</taxon>
        <taxon>Pseudomonadati</taxon>
        <taxon>Pseudomonadota</taxon>
        <taxon>Gammaproteobacteria</taxon>
        <taxon>Vibrionales</taxon>
        <taxon>Vibrionaceae</taxon>
        <taxon>Vibrio</taxon>
    </lineage>
</organism>
<dbReference type="Gene3D" id="3.40.50.1580">
    <property type="entry name" value="Nucleoside phosphorylase domain"/>
    <property type="match status" value="1"/>
</dbReference>
<sequence>MSIQPHISVQGAQVAERVIVCGDPARAERIASWCDEAEHLATNREFHLYRAWFQGQEVTLCSTGIGAPSLLIALEELKQCGAKSIVRVGSAGALQPQVALGELVIAEGAVRDDGGSLSYLPQSFPAVASLELSLGLVNAAQQIGAAYHLGLVRSHDSFYTDEEAQICQFWHQRGVLAADMETAALLAVGRYRGLNVASVLNNVVLYEQDVQQGISQFNQAEAHMAQGEKLSALTALHALVAKR</sequence>
<dbReference type="PANTHER" id="PTHR43691">
    <property type="entry name" value="URIDINE PHOSPHORYLASE"/>
    <property type="match status" value="1"/>
</dbReference>
<protein>
    <recommendedName>
        <fullName evidence="3">Uridine phosphorylase</fullName>
        <ecNumber evidence="2">2.4.2.3</ecNumber>
    </recommendedName>
</protein>
<dbReference type="PANTHER" id="PTHR43691:SF11">
    <property type="entry name" value="FI09636P-RELATED"/>
    <property type="match status" value="1"/>
</dbReference>
<evidence type="ECO:0000256" key="3">
    <source>
        <dbReference type="ARBA" id="ARBA00021980"/>
    </source>
</evidence>
<evidence type="ECO:0000256" key="4">
    <source>
        <dbReference type="ARBA" id="ARBA00022676"/>
    </source>
</evidence>
<dbReference type="InterPro" id="IPR018016">
    <property type="entry name" value="Nucleoside_phosphorylase_CS"/>
</dbReference>
<dbReference type="InterPro" id="IPR035994">
    <property type="entry name" value="Nucleoside_phosphorylase_sf"/>
</dbReference>
<feature type="domain" description="Nucleoside phosphorylase" evidence="7">
    <location>
        <begin position="17"/>
        <end position="199"/>
    </location>
</feature>
<dbReference type="STRING" id="861298.SAMN04488136_14125"/>
<dbReference type="CDD" id="cd17767">
    <property type="entry name" value="UP_EcUdp-like"/>
    <property type="match status" value="1"/>
</dbReference>
<dbReference type="OrthoDB" id="5296640at2"/>
<comment type="similarity">
    <text evidence="1">Belongs to the PNP/UDP phosphorylase family.</text>
</comment>
<dbReference type="GO" id="GO:0004850">
    <property type="term" value="F:uridine phosphorylase activity"/>
    <property type="evidence" value="ECO:0007669"/>
    <property type="project" value="UniProtKB-EC"/>
</dbReference>
<dbReference type="EC" id="2.4.2.3" evidence="2"/>
<dbReference type="RefSeq" id="WP_093279216.1">
    <property type="nucleotide sequence ID" value="NZ_FNDD01000041.1"/>
</dbReference>
<dbReference type="Proteomes" id="UP000198854">
    <property type="component" value="Unassembled WGS sequence"/>
</dbReference>
<gene>
    <name evidence="8" type="ORF">SAMN04488136_14125</name>
</gene>
<evidence type="ECO:0000313" key="8">
    <source>
        <dbReference type="EMBL" id="SDH98421.1"/>
    </source>
</evidence>